<dbReference type="Pfam" id="PF00512">
    <property type="entry name" value="HisKA"/>
    <property type="match status" value="1"/>
</dbReference>
<comment type="catalytic activity">
    <reaction evidence="1">
        <text>ATP + protein L-histidine = ADP + protein N-phospho-L-histidine.</text>
        <dbReference type="EC" id="2.7.13.3"/>
    </reaction>
</comment>
<dbReference type="Gene3D" id="1.10.287.130">
    <property type="match status" value="1"/>
</dbReference>
<accession>A0A317EMG3</accession>
<dbReference type="InterPro" id="IPR005467">
    <property type="entry name" value="His_kinase_dom"/>
</dbReference>
<evidence type="ECO:0000256" key="1">
    <source>
        <dbReference type="ARBA" id="ARBA00000085"/>
    </source>
</evidence>
<dbReference type="EC" id="2.7.13.3" evidence="2"/>
<reference evidence="5 6" key="1">
    <citation type="submission" date="2018-05" db="EMBL/GenBank/DDBJ databases">
        <title>Pedobacter paludis sp. nov., isolated from wetland soil.</title>
        <authorList>
            <person name="Zhang Y."/>
            <person name="Wang G."/>
        </authorList>
    </citation>
    <scope>NUCLEOTIDE SEQUENCE [LARGE SCALE GENOMIC DNA]</scope>
    <source>
        <strain evidence="5 6">KCTC22721</strain>
    </source>
</reference>
<proteinExistence type="predicted"/>
<dbReference type="InterPro" id="IPR003594">
    <property type="entry name" value="HATPase_dom"/>
</dbReference>
<dbReference type="SMART" id="SM00065">
    <property type="entry name" value="GAF"/>
    <property type="match status" value="1"/>
</dbReference>
<comment type="caution">
    <text evidence="5">The sequence shown here is derived from an EMBL/GenBank/DDBJ whole genome shotgun (WGS) entry which is preliminary data.</text>
</comment>
<dbReference type="PRINTS" id="PR00344">
    <property type="entry name" value="BCTRLSENSOR"/>
</dbReference>
<dbReference type="Pfam" id="PF01590">
    <property type="entry name" value="GAF"/>
    <property type="match status" value="1"/>
</dbReference>
<feature type="domain" description="Histidine kinase" evidence="4">
    <location>
        <begin position="188"/>
        <end position="399"/>
    </location>
</feature>
<organism evidence="5 6">
    <name type="scientific">Pedobacter yonginense</name>
    <dbReference type="NCBI Taxonomy" id="651869"/>
    <lineage>
        <taxon>Bacteria</taxon>
        <taxon>Pseudomonadati</taxon>
        <taxon>Bacteroidota</taxon>
        <taxon>Sphingobacteriia</taxon>
        <taxon>Sphingobacteriales</taxon>
        <taxon>Sphingobacteriaceae</taxon>
        <taxon>Pedobacter</taxon>
    </lineage>
</organism>
<dbReference type="InterPro" id="IPR029016">
    <property type="entry name" value="GAF-like_dom_sf"/>
</dbReference>
<dbReference type="SUPFAM" id="SSF47384">
    <property type="entry name" value="Homodimeric domain of signal transducing histidine kinase"/>
    <property type="match status" value="1"/>
</dbReference>
<dbReference type="Proteomes" id="UP000245379">
    <property type="component" value="Unassembled WGS sequence"/>
</dbReference>
<evidence type="ECO:0000259" key="4">
    <source>
        <dbReference type="PROSITE" id="PS50109"/>
    </source>
</evidence>
<sequence>MIIPGKPANEIERLKAIESYQIDSWGAEQDFDELTLLAAEICQTPIALVTILGEDKQWFKSSFGTDLKESAREVAFCSHAILNDREIMVVNDARKDERFVNNPLVTGDTRIVFYAGVPLVNPEGYALGTICVIDHEEKDLSENQLRALRILGKQALHQIELRRKLQELEKANLALVEANTFIEKFAHRVAHDIKNPLTSIIMAADSIQKKFDSEGDDRSVRLINIALRSARNLVTYVDDMLDYSKKPASLLTAHETFELDELFERILPMLNAPQECKISLSNSAKIKSSKIALEQILLNLLSNSIRYNNKSQPEIELCFREDHSQYYFSVKDNGRGIEKDQLDKIFEEGFTSVEKDRFGKKGNGLGLDAVSSLVKKMQGKIHASSEIEKGTTISFSLPR</sequence>
<dbReference type="AlphaFoldDB" id="A0A317EMG3"/>
<evidence type="ECO:0000256" key="2">
    <source>
        <dbReference type="ARBA" id="ARBA00012438"/>
    </source>
</evidence>
<dbReference type="RefSeq" id="WP_109925762.1">
    <property type="nucleotide sequence ID" value="NZ_QGNZ01000002.1"/>
</dbReference>
<dbReference type="SMART" id="SM00387">
    <property type="entry name" value="HATPase_c"/>
    <property type="match status" value="1"/>
</dbReference>
<dbReference type="Pfam" id="PF02518">
    <property type="entry name" value="HATPase_c"/>
    <property type="match status" value="1"/>
</dbReference>
<dbReference type="SUPFAM" id="SSF55781">
    <property type="entry name" value="GAF domain-like"/>
    <property type="match status" value="1"/>
</dbReference>
<gene>
    <name evidence="5" type="ORF">DHW03_10590</name>
</gene>
<evidence type="ECO:0000313" key="5">
    <source>
        <dbReference type="EMBL" id="PWS28001.1"/>
    </source>
</evidence>
<dbReference type="CDD" id="cd00082">
    <property type="entry name" value="HisKA"/>
    <property type="match status" value="1"/>
</dbReference>
<dbReference type="Gene3D" id="3.30.565.10">
    <property type="entry name" value="Histidine kinase-like ATPase, C-terminal domain"/>
    <property type="match status" value="1"/>
</dbReference>
<keyword evidence="3" id="KW-0597">Phosphoprotein</keyword>
<dbReference type="EMBL" id="QGNZ01000002">
    <property type="protein sequence ID" value="PWS28001.1"/>
    <property type="molecule type" value="Genomic_DNA"/>
</dbReference>
<dbReference type="PROSITE" id="PS50109">
    <property type="entry name" value="HIS_KIN"/>
    <property type="match status" value="1"/>
</dbReference>
<dbReference type="PANTHER" id="PTHR43102">
    <property type="entry name" value="SLR1143 PROTEIN"/>
    <property type="match status" value="1"/>
</dbReference>
<keyword evidence="6" id="KW-1185">Reference proteome</keyword>
<dbReference type="SMART" id="SM00388">
    <property type="entry name" value="HisKA"/>
    <property type="match status" value="1"/>
</dbReference>
<protein>
    <recommendedName>
        <fullName evidence="2">histidine kinase</fullName>
        <ecNumber evidence="2">2.7.13.3</ecNumber>
    </recommendedName>
</protein>
<dbReference type="InterPro" id="IPR036097">
    <property type="entry name" value="HisK_dim/P_sf"/>
</dbReference>
<dbReference type="PANTHER" id="PTHR43102:SF2">
    <property type="entry name" value="GAF DOMAIN-CONTAINING PROTEIN"/>
    <property type="match status" value="1"/>
</dbReference>
<dbReference type="Gene3D" id="3.30.450.40">
    <property type="match status" value="1"/>
</dbReference>
<dbReference type="InterPro" id="IPR003661">
    <property type="entry name" value="HisK_dim/P_dom"/>
</dbReference>
<dbReference type="SUPFAM" id="SSF55874">
    <property type="entry name" value="ATPase domain of HSP90 chaperone/DNA topoisomerase II/histidine kinase"/>
    <property type="match status" value="1"/>
</dbReference>
<dbReference type="InterPro" id="IPR004358">
    <property type="entry name" value="Sig_transdc_His_kin-like_C"/>
</dbReference>
<dbReference type="CDD" id="cd00075">
    <property type="entry name" value="HATPase"/>
    <property type="match status" value="1"/>
</dbReference>
<name>A0A317EMG3_9SPHI</name>
<dbReference type="GO" id="GO:0000155">
    <property type="term" value="F:phosphorelay sensor kinase activity"/>
    <property type="evidence" value="ECO:0007669"/>
    <property type="project" value="InterPro"/>
</dbReference>
<dbReference type="InterPro" id="IPR003018">
    <property type="entry name" value="GAF"/>
</dbReference>
<dbReference type="OrthoDB" id="9811889at2"/>
<evidence type="ECO:0000313" key="6">
    <source>
        <dbReference type="Proteomes" id="UP000245379"/>
    </source>
</evidence>
<evidence type="ECO:0000256" key="3">
    <source>
        <dbReference type="ARBA" id="ARBA00022553"/>
    </source>
</evidence>
<dbReference type="InterPro" id="IPR036890">
    <property type="entry name" value="HATPase_C_sf"/>
</dbReference>